<evidence type="ECO:0000313" key="2">
    <source>
        <dbReference type="EMBL" id="KAG6380076.1"/>
    </source>
</evidence>
<feature type="region of interest" description="Disordered" evidence="1">
    <location>
        <begin position="385"/>
        <end position="424"/>
    </location>
</feature>
<name>A0A8I3AF55_9AGAM</name>
<feature type="compositionally biased region" description="Low complexity" evidence="1">
    <location>
        <begin position="600"/>
        <end position="639"/>
    </location>
</feature>
<feature type="compositionally biased region" description="Polar residues" evidence="1">
    <location>
        <begin position="494"/>
        <end position="512"/>
    </location>
</feature>
<organism evidence="2 3">
    <name type="scientific">Boletus reticuloceps</name>
    <dbReference type="NCBI Taxonomy" id="495285"/>
    <lineage>
        <taxon>Eukaryota</taxon>
        <taxon>Fungi</taxon>
        <taxon>Dikarya</taxon>
        <taxon>Basidiomycota</taxon>
        <taxon>Agaricomycotina</taxon>
        <taxon>Agaricomycetes</taxon>
        <taxon>Agaricomycetidae</taxon>
        <taxon>Boletales</taxon>
        <taxon>Boletineae</taxon>
        <taxon>Boletaceae</taxon>
        <taxon>Boletoideae</taxon>
        <taxon>Boletus</taxon>
    </lineage>
</organism>
<protein>
    <submittedName>
        <fullName evidence="2">Uncharacterized protein</fullName>
    </submittedName>
</protein>
<feature type="region of interest" description="Disordered" evidence="1">
    <location>
        <begin position="804"/>
        <end position="830"/>
    </location>
</feature>
<feature type="compositionally biased region" description="Gly residues" evidence="1">
    <location>
        <begin position="147"/>
        <end position="157"/>
    </location>
</feature>
<feature type="compositionally biased region" description="Polar residues" evidence="1">
    <location>
        <begin position="34"/>
        <end position="54"/>
    </location>
</feature>
<feature type="region of interest" description="Disordered" evidence="1">
    <location>
        <begin position="563"/>
        <end position="685"/>
    </location>
</feature>
<evidence type="ECO:0000256" key="1">
    <source>
        <dbReference type="SAM" id="MobiDB-lite"/>
    </source>
</evidence>
<feature type="region of interest" description="Disordered" evidence="1">
    <location>
        <begin position="141"/>
        <end position="163"/>
    </location>
</feature>
<reference evidence="2" key="1">
    <citation type="submission" date="2021-03" db="EMBL/GenBank/DDBJ databases">
        <title>Evolutionary innovations through gain and loss of genes in the ectomycorrhizal Boletales.</title>
        <authorList>
            <person name="Wu G."/>
            <person name="Miyauchi S."/>
            <person name="Morin E."/>
            <person name="Yang Z.-L."/>
            <person name="Xu J."/>
            <person name="Martin F.M."/>
        </authorList>
    </citation>
    <scope>NUCLEOTIDE SEQUENCE</scope>
    <source>
        <strain evidence="2">BR01</strain>
    </source>
</reference>
<feature type="region of interest" description="Disordered" evidence="1">
    <location>
        <begin position="485"/>
        <end position="527"/>
    </location>
</feature>
<keyword evidence="3" id="KW-1185">Reference proteome</keyword>
<feature type="region of interest" description="Disordered" evidence="1">
    <location>
        <begin position="1"/>
        <end position="94"/>
    </location>
</feature>
<dbReference type="OrthoDB" id="2686456at2759"/>
<feature type="compositionally biased region" description="Polar residues" evidence="1">
    <location>
        <begin position="709"/>
        <end position="727"/>
    </location>
</feature>
<dbReference type="EMBL" id="JAGFBS010000003">
    <property type="protein sequence ID" value="KAG6380076.1"/>
    <property type="molecule type" value="Genomic_DNA"/>
</dbReference>
<dbReference type="AlphaFoldDB" id="A0A8I3AF55"/>
<gene>
    <name evidence="2" type="ORF">JVT61DRAFT_8158</name>
</gene>
<feature type="compositionally biased region" description="Polar residues" evidence="1">
    <location>
        <begin position="62"/>
        <end position="74"/>
    </location>
</feature>
<accession>A0A8I3AF55</accession>
<proteinExistence type="predicted"/>
<comment type="caution">
    <text evidence="2">The sequence shown here is derived from an EMBL/GenBank/DDBJ whole genome shotgun (WGS) entry which is preliminary data.</text>
</comment>
<evidence type="ECO:0000313" key="3">
    <source>
        <dbReference type="Proteomes" id="UP000683000"/>
    </source>
</evidence>
<sequence length="885" mass="93371">MSPRPSSPKQKRPRSRPSTPPRSSPLAAHPPISPKSSAGTFFSLASTSDDNSPPQGADAPSSMLSLTNDSNATNAVPPARPRLRPLRRKSYPDRLSNGARLSLLGAMNRLSGHSQTDVANRLSVASHASGHTLFYDVVESEGEQGQVTGGKGNGHADGGQHPSILHTQSLEDLSSTLDRTGIVRPDDNGVLNAASDDGRKGKRNVRMVRISDTVEVSPPPVPRQRKLTKSRPVLARGSAPVLGPAPAPGMDKEVRPQTQVQARTQERRASLLPWKSKGSVVGAGSGAISGERAASTPTKDLVHPSDPAAPTPVPRSLSPVANGSAHVGLKLNPNRPAKKTSSNPPASGPAATSGPYLQSVPSATPRKSRRYTFSFFSSSTFHRPKREISNTAPPTVDLSLDQNTKGEKNNAKGIENGTNSTSTSIRTITEGSQSTLVPPSPVLCDLTTLASSGGLPGSERGTKSSVPMLRRLNAQEMETAGIPLRSEWDGRGDSTPSLITNGSTSTSSSALRTPSFVRGIGGGEPFVPRLSGLKESFTDTSEDDLEVVTGRGRTSRMCMHRMHEQSPLARAGAGWGDISEEDDRYLRPNAGTRPGSRPGTSNSTLTTATETSGSYVSFSTVPASTTSCSSSSRSESPSPVAGDKRDRVLSVSQGDDGDVHNHACALCGHRSTSPTRSSPTREPDVEEMHPMFTVPLVTISASALGPRPRSSTNMPSSAAQDGRNTGVGSAGYVVGRKSERHVSVHVPAAAAVTVTVPHNQNQNRMHVNANGGPVTMSPSTSTNPRALEMATNDKLIITMTRMTTSSPAPVPAPPKMRKRRRPQTAPAGTGDVALKFIEDAKAMRAREGSVDAHFHVEGDSSTKRKAVNRESRFKGVLKGLLRWTS</sequence>
<feature type="region of interest" description="Disordered" evidence="1">
    <location>
        <begin position="179"/>
        <end position="365"/>
    </location>
</feature>
<feature type="compositionally biased region" description="Low complexity" evidence="1">
    <location>
        <begin position="340"/>
        <end position="355"/>
    </location>
</feature>
<feature type="region of interest" description="Disordered" evidence="1">
    <location>
        <begin position="703"/>
        <end position="728"/>
    </location>
</feature>
<dbReference type="Proteomes" id="UP000683000">
    <property type="component" value="Unassembled WGS sequence"/>
</dbReference>